<dbReference type="Proteomes" id="UP000663879">
    <property type="component" value="Unassembled WGS sequence"/>
</dbReference>
<evidence type="ECO:0000313" key="2">
    <source>
        <dbReference type="Proteomes" id="UP000663879"/>
    </source>
</evidence>
<reference evidence="1" key="1">
    <citation type="submission" date="2021-02" db="EMBL/GenBank/DDBJ databases">
        <authorList>
            <person name="Nowell W R."/>
        </authorList>
    </citation>
    <scope>NUCLEOTIDE SEQUENCE</scope>
    <source>
        <strain evidence="1">Ploen Becks lab</strain>
    </source>
</reference>
<protein>
    <submittedName>
        <fullName evidence="1">Uncharacterized protein</fullName>
    </submittedName>
</protein>
<accession>A0A813MZZ6</accession>
<proteinExistence type="predicted"/>
<gene>
    <name evidence="1" type="ORF">OXX778_LOCUS2778</name>
</gene>
<dbReference type="AlphaFoldDB" id="A0A813MZZ6"/>
<sequence>MAKRQKKNENSKKNKKKVLPMVKPVSVKLLDLNNIIKIDPKNPATLHFSPNTLEKLVFLESKLKSTDNVKNARKSLIIDGSFLNVRSHIMYASKKDMSTESEVIRYDRLKDDLDDEIEDFDSSQNDITRAI</sequence>
<comment type="caution">
    <text evidence="1">The sequence shown here is derived from an EMBL/GenBank/DDBJ whole genome shotgun (WGS) entry which is preliminary data.</text>
</comment>
<dbReference type="EMBL" id="CAJNOC010000226">
    <property type="protein sequence ID" value="CAF0729987.1"/>
    <property type="molecule type" value="Genomic_DNA"/>
</dbReference>
<keyword evidence="2" id="KW-1185">Reference proteome</keyword>
<organism evidence="1 2">
    <name type="scientific">Brachionus calyciflorus</name>
    <dbReference type="NCBI Taxonomy" id="104777"/>
    <lineage>
        <taxon>Eukaryota</taxon>
        <taxon>Metazoa</taxon>
        <taxon>Spiralia</taxon>
        <taxon>Gnathifera</taxon>
        <taxon>Rotifera</taxon>
        <taxon>Eurotatoria</taxon>
        <taxon>Monogononta</taxon>
        <taxon>Pseudotrocha</taxon>
        <taxon>Ploima</taxon>
        <taxon>Brachionidae</taxon>
        <taxon>Brachionus</taxon>
    </lineage>
</organism>
<name>A0A813MZZ6_9BILA</name>
<evidence type="ECO:0000313" key="1">
    <source>
        <dbReference type="EMBL" id="CAF0729987.1"/>
    </source>
</evidence>